<dbReference type="PIRSF" id="PIRSF015592">
    <property type="entry name" value="Prld-crbxl_pptds"/>
    <property type="match status" value="1"/>
</dbReference>
<gene>
    <name evidence="9" type="primary">pcp</name>
    <name evidence="9" type="ORF">ETAA8_26960</name>
</gene>
<dbReference type="EMBL" id="CP036274">
    <property type="protein sequence ID" value="QDU27608.1"/>
    <property type="molecule type" value="Genomic_DNA"/>
</dbReference>
<dbReference type="RefSeq" id="WP_202921802.1">
    <property type="nucleotide sequence ID" value="NZ_CP036274.1"/>
</dbReference>
<dbReference type="CDD" id="cd00501">
    <property type="entry name" value="Peptidase_C15"/>
    <property type="match status" value="1"/>
</dbReference>
<evidence type="ECO:0000256" key="7">
    <source>
        <dbReference type="ARBA" id="ARBA00030836"/>
    </source>
</evidence>
<evidence type="ECO:0000256" key="5">
    <source>
        <dbReference type="ARBA" id="ARBA00022801"/>
    </source>
</evidence>
<evidence type="ECO:0000256" key="8">
    <source>
        <dbReference type="ARBA" id="ARBA00031559"/>
    </source>
</evidence>
<dbReference type="AlphaFoldDB" id="A0A517YBJ1"/>
<dbReference type="GO" id="GO:0005829">
    <property type="term" value="C:cytosol"/>
    <property type="evidence" value="ECO:0007669"/>
    <property type="project" value="InterPro"/>
</dbReference>
<keyword evidence="3" id="KW-0963">Cytoplasm</keyword>
<dbReference type="Pfam" id="PF01470">
    <property type="entry name" value="Peptidase_C15"/>
    <property type="match status" value="1"/>
</dbReference>
<evidence type="ECO:0000256" key="3">
    <source>
        <dbReference type="ARBA" id="ARBA00022490"/>
    </source>
</evidence>
<dbReference type="InterPro" id="IPR000816">
    <property type="entry name" value="Peptidase_C15"/>
</dbReference>
<dbReference type="InterPro" id="IPR016125">
    <property type="entry name" value="Peptidase_C15-like"/>
</dbReference>
<reference evidence="9 10" key="1">
    <citation type="submission" date="2019-02" db="EMBL/GenBank/DDBJ databases">
        <title>Deep-cultivation of Planctomycetes and their phenomic and genomic characterization uncovers novel biology.</title>
        <authorList>
            <person name="Wiegand S."/>
            <person name="Jogler M."/>
            <person name="Boedeker C."/>
            <person name="Pinto D."/>
            <person name="Vollmers J."/>
            <person name="Rivas-Marin E."/>
            <person name="Kohn T."/>
            <person name="Peeters S.H."/>
            <person name="Heuer A."/>
            <person name="Rast P."/>
            <person name="Oberbeckmann S."/>
            <person name="Bunk B."/>
            <person name="Jeske O."/>
            <person name="Meyerdierks A."/>
            <person name="Storesund J.E."/>
            <person name="Kallscheuer N."/>
            <person name="Luecker S."/>
            <person name="Lage O.M."/>
            <person name="Pohl T."/>
            <person name="Merkel B.J."/>
            <person name="Hornburger P."/>
            <person name="Mueller R.-W."/>
            <person name="Bruemmer F."/>
            <person name="Labrenz M."/>
            <person name="Spormann A.M."/>
            <person name="Op den Camp H."/>
            <person name="Overmann J."/>
            <person name="Amann R."/>
            <person name="Jetten M.S.M."/>
            <person name="Mascher T."/>
            <person name="Medema M.H."/>
            <person name="Devos D.P."/>
            <person name="Kaster A.-K."/>
            <person name="Ovreas L."/>
            <person name="Rohde M."/>
            <person name="Galperin M.Y."/>
            <person name="Jogler C."/>
        </authorList>
    </citation>
    <scope>NUCLEOTIDE SEQUENCE [LARGE SCALE GENOMIC DNA]</scope>
    <source>
        <strain evidence="9 10">ETA_A8</strain>
    </source>
</reference>
<keyword evidence="5 9" id="KW-0378">Hydrolase</keyword>
<dbReference type="PRINTS" id="PR00706">
    <property type="entry name" value="PYROGLUPTASE"/>
</dbReference>
<sequence length="203" mass="22378">MKTVLITAFEPYDRWGTNASWDALVALTSQLPERPRVVTRRYPVDFEKTRAKLAEDLAANYDYVLHLGQAPGSSRIHLEAVGINVAGHSQQSPDDFQPLVVDGPAAYRTALPLGQWSAKIREAGIPVQVSYHAGTYLCNAILYLCHHFAAQQQLNSQAAFIHLPLTPAQTLHERHDVPSLPTSMCVEAIRLILNELESSSGVV</sequence>
<name>A0A517YBJ1_9BACT</name>
<keyword evidence="4" id="KW-0645">Protease</keyword>
<evidence type="ECO:0000256" key="2">
    <source>
        <dbReference type="ARBA" id="ARBA00019191"/>
    </source>
</evidence>
<dbReference type="SUPFAM" id="SSF53182">
    <property type="entry name" value="Pyrrolidone carboxyl peptidase (pyroglutamate aminopeptidase)"/>
    <property type="match status" value="1"/>
</dbReference>
<organism evidence="9 10">
    <name type="scientific">Anatilimnocola aggregata</name>
    <dbReference type="NCBI Taxonomy" id="2528021"/>
    <lineage>
        <taxon>Bacteria</taxon>
        <taxon>Pseudomonadati</taxon>
        <taxon>Planctomycetota</taxon>
        <taxon>Planctomycetia</taxon>
        <taxon>Pirellulales</taxon>
        <taxon>Pirellulaceae</taxon>
        <taxon>Anatilimnocola</taxon>
    </lineage>
</organism>
<dbReference type="InterPro" id="IPR036440">
    <property type="entry name" value="Peptidase_C15-like_sf"/>
</dbReference>
<dbReference type="KEGG" id="aagg:ETAA8_26960"/>
<evidence type="ECO:0000256" key="1">
    <source>
        <dbReference type="ARBA" id="ARBA00006641"/>
    </source>
</evidence>
<comment type="similarity">
    <text evidence="1">Belongs to the peptidase C15 family.</text>
</comment>
<dbReference type="PANTHER" id="PTHR23402">
    <property type="entry name" value="PROTEASE FAMILY C15 PYROGLUTAMYL-PEPTIDASE I-RELATED"/>
    <property type="match status" value="1"/>
</dbReference>
<protein>
    <recommendedName>
        <fullName evidence="2">Pyrrolidone-carboxylate peptidase</fullName>
    </recommendedName>
    <alternativeName>
        <fullName evidence="7">5-oxoprolyl-peptidase</fullName>
    </alternativeName>
    <alternativeName>
        <fullName evidence="8">Pyroglutamyl-peptidase I</fullName>
    </alternativeName>
</protein>
<evidence type="ECO:0000313" key="9">
    <source>
        <dbReference type="EMBL" id="QDU27608.1"/>
    </source>
</evidence>
<evidence type="ECO:0000256" key="4">
    <source>
        <dbReference type="ARBA" id="ARBA00022670"/>
    </source>
</evidence>
<evidence type="ECO:0000313" key="10">
    <source>
        <dbReference type="Proteomes" id="UP000315017"/>
    </source>
</evidence>
<accession>A0A517YBJ1</accession>
<dbReference type="Proteomes" id="UP000315017">
    <property type="component" value="Chromosome"/>
</dbReference>
<keyword evidence="6" id="KW-0788">Thiol protease</keyword>
<proteinExistence type="inferred from homology"/>
<dbReference type="GO" id="GO:0006508">
    <property type="term" value="P:proteolysis"/>
    <property type="evidence" value="ECO:0007669"/>
    <property type="project" value="UniProtKB-KW"/>
</dbReference>
<evidence type="ECO:0000256" key="6">
    <source>
        <dbReference type="ARBA" id="ARBA00022807"/>
    </source>
</evidence>
<dbReference type="PANTHER" id="PTHR23402:SF1">
    <property type="entry name" value="PYROGLUTAMYL-PEPTIDASE I"/>
    <property type="match status" value="1"/>
</dbReference>
<dbReference type="Gene3D" id="3.40.630.20">
    <property type="entry name" value="Peptidase C15, pyroglutamyl peptidase I-like"/>
    <property type="match status" value="1"/>
</dbReference>
<keyword evidence="10" id="KW-1185">Reference proteome</keyword>
<dbReference type="GO" id="GO:0016920">
    <property type="term" value="F:pyroglutamyl-peptidase activity"/>
    <property type="evidence" value="ECO:0007669"/>
    <property type="project" value="InterPro"/>
</dbReference>